<keyword evidence="6 7" id="KW-0472">Membrane</keyword>
<evidence type="ECO:0000313" key="9">
    <source>
        <dbReference type="Proteomes" id="UP000030745"/>
    </source>
</evidence>
<proteinExistence type="inferred from homology"/>
<feature type="transmembrane region" description="Helical" evidence="7">
    <location>
        <begin position="22"/>
        <end position="44"/>
    </location>
</feature>
<dbReference type="AlphaFoldDB" id="A0A067BWM9"/>
<comment type="subcellular location">
    <subcellularLocation>
        <location evidence="1">Membrane</location>
        <topology evidence="1">Multi-pass membrane protein</topology>
    </subcellularLocation>
</comment>
<keyword evidence="4 7" id="KW-0812">Transmembrane</keyword>
<dbReference type="RefSeq" id="XP_012210616.1">
    <property type="nucleotide sequence ID" value="XM_012355226.1"/>
</dbReference>
<evidence type="ECO:0000256" key="3">
    <source>
        <dbReference type="ARBA" id="ARBA00022448"/>
    </source>
</evidence>
<keyword evidence="5 7" id="KW-1133">Transmembrane helix</keyword>
<dbReference type="GeneID" id="24137137"/>
<evidence type="ECO:0000313" key="8">
    <source>
        <dbReference type="EMBL" id="KDO18671.1"/>
    </source>
</evidence>
<evidence type="ECO:0000256" key="1">
    <source>
        <dbReference type="ARBA" id="ARBA00004141"/>
    </source>
</evidence>
<evidence type="ECO:0000256" key="6">
    <source>
        <dbReference type="ARBA" id="ARBA00023136"/>
    </source>
</evidence>
<protein>
    <recommendedName>
        <fullName evidence="10">Major facilitator superfamily (MFS) profile domain-containing protein</fullName>
    </recommendedName>
</protein>
<reference evidence="8 9" key="1">
    <citation type="journal article" date="2013" name="PLoS Genet.">
        <title>Distinctive expansion of potential virulence genes in the genome of the oomycete fish pathogen Saprolegnia parasitica.</title>
        <authorList>
            <person name="Jiang R.H."/>
            <person name="de Bruijn I."/>
            <person name="Haas B.J."/>
            <person name="Belmonte R."/>
            <person name="Lobach L."/>
            <person name="Christie J."/>
            <person name="van den Ackerveken G."/>
            <person name="Bottin A."/>
            <person name="Bulone V."/>
            <person name="Diaz-Moreno S.M."/>
            <person name="Dumas B."/>
            <person name="Fan L."/>
            <person name="Gaulin E."/>
            <person name="Govers F."/>
            <person name="Grenville-Briggs L.J."/>
            <person name="Horner N.R."/>
            <person name="Levin J.Z."/>
            <person name="Mammella M."/>
            <person name="Meijer H.J."/>
            <person name="Morris P."/>
            <person name="Nusbaum C."/>
            <person name="Oome S."/>
            <person name="Phillips A.J."/>
            <person name="van Rooyen D."/>
            <person name="Rzeszutek E."/>
            <person name="Saraiva M."/>
            <person name="Secombes C.J."/>
            <person name="Seidl M.F."/>
            <person name="Snel B."/>
            <person name="Stassen J.H."/>
            <person name="Sykes S."/>
            <person name="Tripathy S."/>
            <person name="van den Berg H."/>
            <person name="Vega-Arreguin J.C."/>
            <person name="Wawra S."/>
            <person name="Young S.K."/>
            <person name="Zeng Q."/>
            <person name="Dieguez-Uribeondo J."/>
            <person name="Russ C."/>
            <person name="Tyler B.M."/>
            <person name="van West P."/>
        </authorList>
    </citation>
    <scope>NUCLEOTIDE SEQUENCE [LARGE SCALE GENOMIC DNA]</scope>
    <source>
        <strain evidence="8 9">CBS 223.65</strain>
    </source>
</reference>
<accession>A0A067BWM9</accession>
<evidence type="ECO:0000256" key="4">
    <source>
        <dbReference type="ARBA" id="ARBA00022692"/>
    </source>
</evidence>
<dbReference type="Proteomes" id="UP000030745">
    <property type="component" value="Unassembled WGS sequence"/>
</dbReference>
<dbReference type="GO" id="GO:0005337">
    <property type="term" value="F:nucleoside transmembrane transporter activity"/>
    <property type="evidence" value="ECO:0007669"/>
    <property type="project" value="InterPro"/>
</dbReference>
<dbReference type="VEuPathDB" id="FungiDB:SPRG_15405"/>
<dbReference type="OrthoDB" id="1856718at2759"/>
<dbReference type="PRINTS" id="PR01130">
    <property type="entry name" value="DERENTRNSPRT"/>
</dbReference>
<dbReference type="InterPro" id="IPR002259">
    <property type="entry name" value="Eqnu_transpt"/>
</dbReference>
<gene>
    <name evidence="8" type="ORF">SPRG_15405</name>
</gene>
<dbReference type="KEGG" id="spar:SPRG_15405"/>
<dbReference type="EMBL" id="KK583407">
    <property type="protein sequence ID" value="KDO18671.1"/>
    <property type="molecule type" value="Genomic_DNA"/>
</dbReference>
<keyword evidence="9" id="KW-1185">Reference proteome</keyword>
<comment type="similarity">
    <text evidence="2">Belongs to the SLC29A/ENT transporter (TC 2.A.57) family.</text>
</comment>
<evidence type="ECO:0000256" key="2">
    <source>
        <dbReference type="ARBA" id="ARBA00007965"/>
    </source>
</evidence>
<evidence type="ECO:0000256" key="7">
    <source>
        <dbReference type="SAM" id="Phobius"/>
    </source>
</evidence>
<sequence length="52" mass="5470">VLSTITFGLGPRLVAQKDRESAGAIMCLGLFLGISSGATIGWQFGQHHWLGA</sequence>
<keyword evidence="3" id="KW-0813">Transport</keyword>
<evidence type="ECO:0000256" key="5">
    <source>
        <dbReference type="ARBA" id="ARBA00022989"/>
    </source>
</evidence>
<feature type="non-terminal residue" evidence="8">
    <location>
        <position position="1"/>
    </location>
</feature>
<organism evidence="8 9">
    <name type="scientific">Saprolegnia parasitica (strain CBS 223.65)</name>
    <dbReference type="NCBI Taxonomy" id="695850"/>
    <lineage>
        <taxon>Eukaryota</taxon>
        <taxon>Sar</taxon>
        <taxon>Stramenopiles</taxon>
        <taxon>Oomycota</taxon>
        <taxon>Saprolegniomycetes</taxon>
        <taxon>Saprolegniales</taxon>
        <taxon>Saprolegniaceae</taxon>
        <taxon>Saprolegnia</taxon>
    </lineage>
</organism>
<evidence type="ECO:0008006" key="10">
    <source>
        <dbReference type="Google" id="ProtNLM"/>
    </source>
</evidence>
<dbReference type="GO" id="GO:0016020">
    <property type="term" value="C:membrane"/>
    <property type="evidence" value="ECO:0007669"/>
    <property type="project" value="UniProtKB-SubCell"/>
</dbReference>
<name>A0A067BWM9_SAPPC</name>